<evidence type="ECO:0000313" key="1">
    <source>
        <dbReference type="EMBL" id="KAK4096792.1"/>
    </source>
</evidence>
<proteinExistence type="predicted"/>
<reference evidence="1" key="1">
    <citation type="journal article" date="2023" name="Mol. Phylogenet. Evol.">
        <title>Genome-scale phylogeny and comparative genomics of the fungal order Sordariales.</title>
        <authorList>
            <person name="Hensen N."/>
            <person name="Bonometti L."/>
            <person name="Westerberg I."/>
            <person name="Brannstrom I.O."/>
            <person name="Guillou S."/>
            <person name="Cros-Aarteil S."/>
            <person name="Calhoun S."/>
            <person name="Haridas S."/>
            <person name="Kuo A."/>
            <person name="Mondo S."/>
            <person name="Pangilinan J."/>
            <person name="Riley R."/>
            <person name="LaButti K."/>
            <person name="Andreopoulos B."/>
            <person name="Lipzen A."/>
            <person name="Chen C."/>
            <person name="Yan M."/>
            <person name="Daum C."/>
            <person name="Ng V."/>
            <person name="Clum A."/>
            <person name="Steindorff A."/>
            <person name="Ohm R.A."/>
            <person name="Martin F."/>
            <person name="Silar P."/>
            <person name="Natvig D.O."/>
            <person name="Lalanne C."/>
            <person name="Gautier V."/>
            <person name="Ament-Velasquez S.L."/>
            <person name="Kruys A."/>
            <person name="Hutchinson M.I."/>
            <person name="Powell A.J."/>
            <person name="Barry K."/>
            <person name="Miller A.N."/>
            <person name="Grigoriev I.V."/>
            <person name="Debuchy R."/>
            <person name="Gladieux P."/>
            <person name="Hiltunen Thoren M."/>
            <person name="Johannesson H."/>
        </authorList>
    </citation>
    <scope>NUCLEOTIDE SEQUENCE</scope>
    <source>
        <strain evidence="1">CBS 757.83</strain>
    </source>
</reference>
<reference evidence="1" key="2">
    <citation type="submission" date="2023-05" db="EMBL/GenBank/DDBJ databases">
        <authorList>
            <consortium name="Lawrence Berkeley National Laboratory"/>
            <person name="Steindorff A."/>
            <person name="Hensen N."/>
            <person name="Bonometti L."/>
            <person name="Westerberg I."/>
            <person name="Brannstrom I.O."/>
            <person name="Guillou S."/>
            <person name="Cros-Aarteil S."/>
            <person name="Calhoun S."/>
            <person name="Haridas S."/>
            <person name="Kuo A."/>
            <person name="Mondo S."/>
            <person name="Pangilinan J."/>
            <person name="Riley R."/>
            <person name="Labutti K."/>
            <person name="Andreopoulos B."/>
            <person name="Lipzen A."/>
            <person name="Chen C."/>
            <person name="Yanf M."/>
            <person name="Daum C."/>
            <person name="Ng V."/>
            <person name="Clum A."/>
            <person name="Ohm R."/>
            <person name="Martin F."/>
            <person name="Silar P."/>
            <person name="Natvig D."/>
            <person name="Lalanne C."/>
            <person name="Gautier V."/>
            <person name="Ament-Velasquez S.L."/>
            <person name="Kruys A."/>
            <person name="Hutchinson M.I."/>
            <person name="Powell A.J."/>
            <person name="Barry K."/>
            <person name="Miller A.N."/>
            <person name="Grigoriev I.V."/>
            <person name="Debuchy R."/>
            <person name="Gladieux P."/>
            <person name="Thoren M.H."/>
            <person name="Johannesson H."/>
        </authorList>
    </citation>
    <scope>NUCLEOTIDE SEQUENCE</scope>
    <source>
        <strain evidence="1">CBS 757.83</strain>
    </source>
</reference>
<feature type="non-terminal residue" evidence="1">
    <location>
        <position position="1"/>
    </location>
</feature>
<comment type="caution">
    <text evidence="1">The sequence shown here is derived from an EMBL/GenBank/DDBJ whole genome shotgun (WGS) entry which is preliminary data.</text>
</comment>
<gene>
    <name evidence="1" type="ORF">N658DRAFT_435335</name>
</gene>
<evidence type="ECO:0000313" key="2">
    <source>
        <dbReference type="Proteomes" id="UP001305647"/>
    </source>
</evidence>
<name>A0AAN6SXT6_9PEZI</name>
<organism evidence="1 2">
    <name type="scientific">Parathielavia hyrcaniae</name>
    <dbReference type="NCBI Taxonomy" id="113614"/>
    <lineage>
        <taxon>Eukaryota</taxon>
        <taxon>Fungi</taxon>
        <taxon>Dikarya</taxon>
        <taxon>Ascomycota</taxon>
        <taxon>Pezizomycotina</taxon>
        <taxon>Sordariomycetes</taxon>
        <taxon>Sordariomycetidae</taxon>
        <taxon>Sordariales</taxon>
        <taxon>Chaetomiaceae</taxon>
        <taxon>Parathielavia</taxon>
    </lineage>
</organism>
<protein>
    <submittedName>
        <fullName evidence="1">Uncharacterized protein</fullName>
    </submittedName>
</protein>
<dbReference type="AlphaFoldDB" id="A0AAN6SXT6"/>
<dbReference type="EMBL" id="MU863696">
    <property type="protein sequence ID" value="KAK4096792.1"/>
    <property type="molecule type" value="Genomic_DNA"/>
</dbReference>
<dbReference type="Proteomes" id="UP001305647">
    <property type="component" value="Unassembled WGS sequence"/>
</dbReference>
<sequence>HFGERVFDKAVHISCLWTSRSTDASASTMPRTSSAPVLGYVPRQRVRSNLIAPADADRDPRIVAILLAMAQAHFYNKTSLTPPSSLQPRSSSGRRATRMPILPFYDVTGQVITHHGEGESANFVVYTAVVTATFLSRFMLPHKGLDSEDSKSGMEISVRKVKVFPILGLRERLARALLPEIAWDPLVEASCKRKRAGNGSFEVETPPRGSAA</sequence>
<accession>A0AAN6SXT6</accession>
<keyword evidence="2" id="KW-1185">Reference proteome</keyword>